<keyword evidence="2" id="KW-1185">Reference proteome</keyword>
<organism evidence="1 2">
    <name type="scientific">Vibrio anguillarum</name>
    <name type="common">Listonella anguillarum</name>
    <dbReference type="NCBI Taxonomy" id="55601"/>
    <lineage>
        <taxon>Bacteria</taxon>
        <taxon>Pseudomonadati</taxon>
        <taxon>Pseudomonadota</taxon>
        <taxon>Gammaproteobacteria</taxon>
        <taxon>Vibrionales</taxon>
        <taxon>Vibrionaceae</taxon>
        <taxon>Vibrio</taxon>
    </lineage>
</organism>
<evidence type="ECO:0000313" key="1">
    <source>
        <dbReference type="EMBL" id="MBF4377392.1"/>
    </source>
</evidence>
<dbReference type="EMBL" id="RDPI01001705">
    <property type="protein sequence ID" value="MBF4377392.1"/>
    <property type="molecule type" value="Genomic_DNA"/>
</dbReference>
<proteinExistence type="predicted"/>
<comment type="caution">
    <text evidence="1">The sequence shown here is derived from an EMBL/GenBank/DDBJ whole genome shotgun (WGS) entry which is preliminary data.</text>
</comment>
<dbReference type="Proteomes" id="UP000726136">
    <property type="component" value="Unassembled WGS sequence"/>
</dbReference>
<reference evidence="1 2" key="1">
    <citation type="journal article" date="2021" name="PeerJ">
        <title>Analysis of 44 Vibrio anguillarum genomes reveals high genetic diversity.</title>
        <authorList>
            <person name="Hansen M.J."/>
            <person name="Dalsgaard I."/>
        </authorList>
    </citation>
    <scope>NUCLEOTIDE SEQUENCE [LARGE SCALE GENOMIC DNA]</scope>
    <source>
        <strain evidence="1 2">040915-1/1B</strain>
    </source>
</reference>
<accession>A0ABR9ZHC8</accession>
<feature type="non-terminal residue" evidence="1">
    <location>
        <position position="1"/>
    </location>
</feature>
<gene>
    <name evidence="1" type="ORF">EAY46_30945</name>
</gene>
<name>A0ABR9ZHC8_VIBAN</name>
<protein>
    <submittedName>
        <fullName evidence="1">Phage tail protein</fullName>
    </submittedName>
</protein>
<evidence type="ECO:0000313" key="2">
    <source>
        <dbReference type="Proteomes" id="UP000726136"/>
    </source>
</evidence>
<sequence length="60" mass="6782">PFTLDLSALPTNSVTVIVGTENLNILIDAEFAIMAKTQVDTMHRQIKHEFRLLELEKAML</sequence>